<keyword evidence="9" id="KW-0496">Mitochondrion</keyword>
<evidence type="ECO:0000256" key="15">
    <source>
        <dbReference type="SAM" id="MobiDB-lite"/>
    </source>
</evidence>
<dbReference type="Ensembl" id="ENSSSCT00015013898.1">
    <property type="protein sequence ID" value="ENSSSCP00015005393.1"/>
    <property type="gene ID" value="ENSSSCG00015010324.1"/>
</dbReference>
<dbReference type="GO" id="GO:0140021">
    <property type="term" value="P:mitochondrial ADP transmembrane transport"/>
    <property type="evidence" value="ECO:0007669"/>
    <property type="project" value="InterPro"/>
</dbReference>
<keyword evidence="10 12" id="KW-0472">Membrane</keyword>
<evidence type="ECO:0000256" key="11">
    <source>
        <dbReference type="ARBA" id="ARBA00024169"/>
    </source>
</evidence>
<dbReference type="InterPro" id="IPR018108">
    <property type="entry name" value="MCP_transmembrane"/>
</dbReference>
<evidence type="ECO:0000256" key="13">
    <source>
        <dbReference type="RuleBase" id="RU000488"/>
    </source>
</evidence>
<feature type="repeat" description="Solcar" evidence="12">
    <location>
        <begin position="6"/>
        <end position="98"/>
    </location>
</feature>
<dbReference type="GO" id="GO:0005743">
    <property type="term" value="C:mitochondrial inner membrane"/>
    <property type="evidence" value="ECO:0007669"/>
    <property type="project" value="UniProtKB-SubCell"/>
</dbReference>
<feature type="region of interest" description="Disordered" evidence="15">
    <location>
        <begin position="364"/>
        <end position="404"/>
    </location>
</feature>
<evidence type="ECO:0000313" key="16">
    <source>
        <dbReference type="Ensembl" id="ENSSSCP00015005393.1"/>
    </source>
</evidence>
<keyword evidence="4" id="KW-0050">Antiport</keyword>
<comment type="similarity">
    <text evidence="2 13">Belongs to the mitochondrial carrier (TC 2.A.29) family.</text>
</comment>
<comment type="catalytic activity">
    <reaction evidence="11">
        <text>H(+)(in) = H(+)(out)</text>
        <dbReference type="Rhea" id="RHEA:34979"/>
        <dbReference type="ChEBI" id="CHEBI:15378"/>
    </reaction>
</comment>
<comment type="caution">
    <text evidence="14">Lacks conserved residue(s) required for the propagation of feature annotation.</text>
</comment>
<dbReference type="Gene3D" id="1.50.40.10">
    <property type="entry name" value="Mitochondrial carrier domain"/>
    <property type="match status" value="1"/>
</dbReference>
<evidence type="ECO:0000313" key="17">
    <source>
        <dbReference type="Proteomes" id="UP000694726"/>
    </source>
</evidence>
<dbReference type="GO" id="GO:1990544">
    <property type="term" value="P:mitochondrial ATP transmembrane transport"/>
    <property type="evidence" value="ECO:0007669"/>
    <property type="project" value="InterPro"/>
</dbReference>
<dbReference type="PROSITE" id="PS50920">
    <property type="entry name" value="SOLCAR"/>
    <property type="match status" value="2"/>
</dbReference>
<dbReference type="InterPro" id="IPR002067">
    <property type="entry name" value="MCP"/>
</dbReference>
<dbReference type="PRINTS" id="PR00926">
    <property type="entry name" value="MITOCARRIER"/>
</dbReference>
<evidence type="ECO:0000256" key="12">
    <source>
        <dbReference type="PROSITE-ProRule" id="PRU00282"/>
    </source>
</evidence>
<evidence type="ECO:0000256" key="2">
    <source>
        <dbReference type="ARBA" id="ARBA00006375"/>
    </source>
</evidence>
<dbReference type="Pfam" id="PF00153">
    <property type="entry name" value="Mito_carr"/>
    <property type="match status" value="3"/>
</dbReference>
<name>A0A8D0ML67_PIG</name>
<keyword evidence="6" id="KW-0677">Repeat</keyword>
<evidence type="ECO:0000256" key="10">
    <source>
        <dbReference type="ARBA" id="ARBA00023136"/>
    </source>
</evidence>
<evidence type="ECO:0000256" key="1">
    <source>
        <dbReference type="ARBA" id="ARBA00004448"/>
    </source>
</evidence>
<evidence type="ECO:0000256" key="9">
    <source>
        <dbReference type="ARBA" id="ARBA00023128"/>
    </source>
</evidence>
<dbReference type="PANTHER" id="PTHR45635">
    <property type="entry name" value="ADP,ATP CARRIER PROTEIN 1-RELATED-RELATED"/>
    <property type="match status" value="1"/>
</dbReference>
<evidence type="ECO:0000256" key="4">
    <source>
        <dbReference type="ARBA" id="ARBA00022449"/>
    </source>
</evidence>
<reference evidence="16" key="1">
    <citation type="submission" date="2025-08" db="UniProtKB">
        <authorList>
            <consortium name="Ensembl"/>
        </authorList>
    </citation>
    <scope>IDENTIFICATION</scope>
</reference>
<comment type="subcellular location">
    <subcellularLocation>
        <location evidence="14">Membrane</location>
        <topology evidence="14">Multi-pass membrane protein</topology>
    </subcellularLocation>
    <subcellularLocation>
        <location evidence="1">Mitochondrion inner membrane</location>
        <topology evidence="1">Multi-pass membrane protein</topology>
    </subcellularLocation>
</comment>
<feature type="repeat" description="Solcar" evidence="12">
    <location>
        <begin position="111"/>
        <end position="201"/>
    </location>
</feature>
<feature type="transmembrane region" description="Helical" evidence="14">
    <location>
        <begin position="211"/>
        <end position="231"/>
    </location>
</feature>
<keyword evidence="8 14" id="KW-1133">Transmembrane helix</keyword>
<dbReference type="PRINTS" id="PR00927">
    <property type="entry name" value="ADPTRNSLCASE"/>
</dbReference>
<keyword evidence="5 12" id="KW-0812">Transmembrane</keyword>
<keyword evidence="3 13" id="KW-0813">Transport</keyword>
<organism evidence="16 17">
    <name type="scientific">Sus scrofa</name>
    <name type="common">Pig</name>
    <dbReference type="NCBI Taxonomy" id="9823"/>
    <lineage>
        <taxon>Eukaryota</taxon>
        <taxon>Metazoa</taxon>
        <taxon>Chordata</taxon>
        <taxon>Craniata</taxon>
        <taxon>Vertebrata</taxon>
        <taxon>Euteleostomi</taxon>
        <taxon>Mammalia</taxon>
        <taxon>Eutheria</taxon>
        <taxon>Laurasiatheria</taxon>
        <taxon>Artiodactyla</taxon>
        <taxon>Suina</taxon>
        <taxon>Suidae</taxon>
        <taxon>Sus</taxon>
    </lineage>
</organism>
<comment type="subunit">
    <text evidence="14">Monomer.</text>
</comment>
<dbReference type="FunFam" id="1.50.40.10:FF:000002">
    <property type="entry name" value="Putative ADP/ATP translocase 2-like"/>
    <property type="match status" value="1"/>
</dbReference>
<dbReference type="GO" id="GO:0005471">
    <property type="term" value="F:ATP:ADP antiporter activity"/>
    <property type="evidence" value="ECO:0007669"/>
    <property type="project" value="UniProtKB-UniRule"/>
</dbReference>
<protein>
    <recommendedName>
        <fullName evidence="14">ADP/ATP translocase</fullName>
    </recommendedName>
    <alternativeName>
        <fullName evidence="14">ADP,ATP carrier protein</fullName>
    </alternativeName>
</protein>
<dbReference type="PANTHER" id="PTHR45635:SF13">
    <property type="entry name" value="ADP_ATP TRANSLOCASE 3"/>
    <property type="match status" value="1"/>
</dbReference>
<sequence>MTEQAISFAKDFLAGGIAAAISKTAVAPIERVKLLLQVQHASKQIAADKQYKGIVDCIVRIPKEQGVLSFWRGNLANVIRYFPTQALNFAFKDKYKQIFLGGVDKHTQFWRYFAGNLASGGAAGATSLCFVYPLDFARTRLAADVGKSATEREFKGLGDCLVKITKSDGIRGLYQGFNVSVQGIIIYRAAYFGVYDTAKGMLPDPRNTHIVVSWMIAQTVTAVAGVVSYPFDTVRRRMMMQSGRKGGTSASRALGAGPRPRPLPAALGLDTTWFPRLGRGWGSLAARGPPGCLHTPLACPPFALASLGPGVGVGLWHGGLRAGPTRPVTPALSPSRHHVQGHPGLLAEDLQGRGRQGLLQGRLVQRAARHGRRLRAGPVRRAEEGHLGHAPPGGHADQGTQGPT</sequence>
<dbReference type="Proteomes" id="UP000694726">
    <property type="component" value="Unplaced"/>
</dbReference>
<comment type="function">
    <text evidence="14">Catalyzes the exchange of ADP and ATP across the membrane.</text>
</comment>
<evidence type="ECO:0000256" key="14">
    <source>
        <dbReference type="RuleBase" id="RU368008"/>
    </source>
</evidence>
<dbReference type="InterPro" id="IPR002113">
    <property type="entry name" value="ADT_euk_type"/>
</dbReference>
<evidence type="ECO:0000256" key="6">
    <source>
        <dbReference type="ARBA" id="ARBA00022737"/>
    </source>
</evidence>
<proteinExistence type="inferred from homology"/>
<accession>A0A8D0ML67</accession>
<keyword evidence="7" id="KW-0999">Mitochondrion inner membrane</keyword>
<dbReference type="AlphaFoldDB" id="A0A8D0ML67"/>
<dbReference type="SUPFAM" id="SSF103506">
    <property type="entry name" value="Mitochondrial carrier"/>
    <property type="match status" value="1"/>
</dbReference>
<evidence type="ECO:0000256" key="8">
    <source>
        <dbReference type="ARBA" id="ARBA00022989"/>
    </source>
</evidence>
<dbReference type="InterPro" id="IPR023395">
    <property type="entry name" value="MCP_dom_sf"/>
</dbReference>
<evidence type="ECO:0000256" key="7">
    <source>
        <dbReference type="ARBA" id="ARBA00022792"/>
    </source>
</evidence>
<evidence type="ECO:0000256" key="5">
    <source>
        <dbReference type="ARBA" id="ARBA00022692"/>
    </source>
</evidence>
<evidence type="ECO:0000256" key="3">
    <source>
        <dbReference type="ARBA" id="ARBA00022448"/>
    </source>
</evidence>